<keyword evidence="3" id="KW-1185">Reference proteome</keyword>
<evidence type="ECO:0000313" key="3">
    <source>
        <dbReference type="Proteomes" id="UP000278440"/>
    </source>
</evidence>
<proteinExistence type="predicted"/>
<feature type="compositionally biased region" description="Low complexity" evidence="1">
    <location>
        <begin position="90"/>
        <end position="100"/>
    </location>
</feature>
<reference evidence="2" key="1">
    <citation type="submission" date="2018-10" db="EMBL/GenBank/DDBJ databases">
        <title>Sequencing the genomes of 1000 actinobacteria strains.</title>
        <authorList>
            <person name="Klenk H.-P."/>
        </authorList>
    </citation>
    <scope>NUCLEOTIDE SEQUENCE [LARGE SCALE GENOMIC DNA]</scope>
    <source>
        <strain evidence="2">DSM 44267</strain>
    </source>
</reference>
<sequence length="330" mass="32883">MSQYDTDPVRPGGASDTGSLSTEPGTTSIASSLPSDPTLEPVSATGTTPVSSGSGGSSTTDTVKEQGRRVAGEAAEGTKHVAGVAKDEAANVASAAGQQAKDLLSQARSQLTDQASTQQNAAASWLRDIADELGRMTSGDKGTQGTPASGESQTSGTATRLASQAGDRVGGIADWLERHEPADLLEQAQQFARRRPGAFLAVAAVGGLLAGRLTRGLTGHDESSATGSTGSTDGADSATGTTSSVGGYGSTYPEAGYEGTASLGTTGTLGSAAGGTTASATTPEADLYGEPSTSTEVPSTATDDAGIGGDDILVRDVETHTPEPYELDPR</sequence>
<feature type="compositionally biased region" description="Polar residues" evidence="1">
    <location>
        <begin position="106"/>
        <end position="122"/>
    </location>
</feature>
<evidence type="ECO:0000313" key="2">
    <source>
        <dbReference type="EMBL" id="RKT76844.1"/>
    </source>
</evidence>
<feature type="compositionally biased region" description="Basic and acidic residues" evidence="1">
    <location>
        <begin position="312"/>
        <end position="330"/>
    </location>
</feature>
<dbReference type="RefSeq" id="WP_121030363.1">
    <property type="nucleotide sequence ID" value="NZ_RBXT01000001.1"/>
</dbReference>
<accession>A0A495XVM0</accession>
<gene>
    <name evidence="2" type="ORF">DFJ68_0246</name>
</gene>
<feature type="region of interest" description="Disordered" evidence="1">
    <location>
        <begin position="217"/>
        <end position="330"/>
    </location>
</feature>
<evidence type="ECO:0000256" key="1">
    <source>
        <dbReference type="SAM" id="MobiDB-lite"/>
    </source>
</evidence>
<dbReference type="EMBL" id="RBXT01000001">
    <property type="protein sequence ID" value="RKT76844.1"/>
    <property type="molecule type" value="Genomic_DNA"/>
</dbReference>
<feature type="compositionally biased region" description="Low complexity" evidence="1">
    <location>
        <begin position="42"/>
        <end position="61"/>
    </location>
</feature>
<protein>
    <recommendedName>
        <fullName evidence="4">F0F1-type ATP synthase membrane subunit b/b</fullName>
    </recommendedName>
</protein>
<feature type="region of interest" description="Disordered" evidence="1">
    <location>
        <begin position="1"/>
        <end position="166"/>
    </location>
</feature>
<organism evidence="2 3">
    <name type="scientific">Terracoccus luteus</name>
    <dbReference type="NCBI Taxonomy" id="53356"/>
    <lineage>
        <taxon>Bacteria</taxon>
        <taxon>Bacillati</taxon>
        <taxon>Actinomycetota</taxon>
        <taxon>Actinomycetes</taxon>
        <taxon>Micrococcales</taxon>
        <taxon>Intrasporangiaceae</taxon>
        <taxon>Terracoccus</taxon>
    </lineage>
</organism>
<feature type="compositionally biased region" description="Low complexity" evidence="1">
    <location>
        <begin position="259"/>
        <end position="282"/>
    </location>
</feature>
<evidence type="ECO:0008006" key="4">
    <source>
        <dbReference type="Google" id="ProtNLM"/>
    </source>
</evidence>
<name>A0A495XVM0_9MICO</name>
<dbReference type="Proteomes" id="UP000278440">
    <property type="component" value="Unassembled WGS sequence"/>
</dbReference>
<comment type="caution">
    <text evidence="2">The sequence shown here is derived from an EMBL/GenBank/DDBJ whole genome shotgun (WGS) entry which is preliminary data.</text>
</comment>
<dbReference type="OrthoDB" id="4578793at2"/>
<feature type="compositionally biased region" description="Basic and acidic residues" evidence="1">
    <location>
        <begin position="62"/>
        <end position="89"/>
    </location>
</feature>
<feature type="compositionally biased region" description="Polar residues" evidence="1">
    <location>
        <begin position="140"/>
        <end position="162"/>
    </location>
</feature>
<dbReference type="AlphaFoldDB" id="A0A495XVM0"/>
<feature type="compositionally biased region" description="Polar residues" evidence="1">
    <location>
        <begin position="16"/>
        <end position="35"/>
    </location>
</feature>
<feature type="compositionally biased region" description="Low complexity" evidence="1">
    <location>
        <begin position="224"/>
        <end position="245"/>
    </location>
</feature>